<accession>A0ABN9AEQ3</accession>
<proteinExistence type="predicted"/>
<dbReference type="EMBL" id="CATNWA010000203">
    <property type="protein sequence ID" value="CAI9534482.1"/>
    <property type="molecule type" value="Genomic_DNA"/>
</dbReference>
<name>A0ABN9AEQ3_9NEOB</name>
<dbReference type="Proteomes" id="UP001162483">
    <property type="component" value="Unassembled WGS sequence"/>
</dbReference>
<reference evidence="1" key="1">
    <citation type="submission" date="2023-05" db="EMBL/GenBank/DDBJ databases">
        <authorList>
            <person name="Stuckert A."/>
        </authorList>
    </citation>
    <scope>NUCLEOTIDE SEQUENCE</scope>
</reference>
<evidence type="ECO:0000313" key="1">
    <source>
        <dbReference type="EMBL" id="CAI9534482.1"/>
    </source>
</evidence>
<sequence>MDMPSRRAPSSSHSFYRCSMTPLNGRRHNSSIPDTSWMKRASSAIGWPSWHSQQESAFVPKRVWPEWSSSFSSLLCFRNSPSSCPRDLNVGCMLTNMTFCPMLSCVPSPSIIHQVCSLIFHYEMTFCP</sequence>
<gene>
    <name evidence="1" type="ORF">SPARVUS_LOCUS638662</name>
</gene>
<comment type="caution">
    <text evidence="1">The sequence shown here is derived from an EMBL/GenBank/DDBJ whole genome shotgun (WGS) entry which is preliminary data.</text>
</comment>
<protein>
    <submittedName>
        <fullName evidence="1">Uncharacterized protein</fullName>
    </submittedName>
</protein>
<evidence type="ECO:0000313" key="2">
    <source>
        <dbReference type="Proteomes" id="UP001162483"/>
    </source>
</evidence>
<keyword evidence="2" id="KW-1185">Reference proteome</keyword>
<organism evidence="1 2">
    <name type="scientific">Staurois parvus</name>
    <dbReference type="NCBI Taxonomy" id="386267"/>
    <lineage>
        <taxon>Eukaryota</taxon>
        <taxon>Metazoa</taxon>
        <taxon>Chordata</taxon>
        <taxon>Craniata</taxon>
        <taxon>Vertebrata</taxon>
        <taxon>Euteleostomi</taxon>
        <taxon>Amphibia</taxon>
        <taxon>Batrachia</taxon>
        <taxon>Anura</taxon>
        <taxon>Neobatrachia</taxon>
        <taxon>Ranoidea</taxon>
        <taxon>Ranidae</taxon>
        <taxon>Staurois</taxon>
    </lineage>
</organism>